<evidence type="ECO:0000313" key="7">
    <source>
        <dbReference type="EMBL" id="OIR03106.1"/>
    </source>
</evidence>
<accession>A0A1J5S4V4</accession>
<proteinExistence type="predicted"/>
<evidence type="ECO:0000256" key="1">
    <source>
        <dbReference type="ARBA" id="ARBA00003544"/>
    </source>
</evidence>
<keyword evidence="2" id="KW-0238">DNA-binding</keyword>
<evidence type="ECO:0000256" key="2">
    <source>
        <dbReference type="ARBA" id="ARBA00023125"/>
    </source>
</evidence>
<evidence type="ECO:0000256" key="4">
    <source>
        <dbReference type="SAM" id="MobiDB-lite"/>
    </source>
</evidence>
<dbReference type="Pfam" id="PF05598">
    <property type="entry name" value="DUF772"/>
    <property type="match status" value="1"/>
</dbReference>
<dbReference type="InterPro" id="IPR002559">
    <property type="entry name" value="Transposase_11"/>
</dbReference>
<dbReference type="InterPro" id="IPR047959">
    <property type="entry name" value="Transpos_IS5"/>
</dbReference>
<dbReference type="AlphaFoldDB" id="A0A1J5S4V4"/>
<evidence type="ECO:0000259" key="6">
    <source>
        <dbReference type="Pfam" id="PF05598"/>
    </source>
</evidence>
<feature type="domain" description="Transposase InsH N-terminal" evidence="6">
    <location>
        <begin position="20"/>
        <end position="110"/>
    </location>
</feature>
<dbReference type="PANTHER" id="PTHR35604">
    <property type="entry name" value="TRANSPOSASE INSH FOR INSERTION SEQUENCE ELEMENT IS5A-RELATED"/>
    <property type="match status" value="1"/>
</dbReference>
<dbReference type="InterPro" id="IPR008490">
    <property type="entry name" value="Transposase_InsH_N"/>
</dbReference>
<comment type="function">
    <text evidence="1">Involved in the transposition of the insertion sequence IS5.</text>
</comment>
<keyword evidence="3" id="KW-0233">DNA recombination</keyword>
<sequence length="323" mass="36562">MKQTTLSTGGFDRYSKTTRRAAFLAEMNRVMPWSALCALIEPVYPKAGNGRPPIGVERMLRIYFLQSWFNLSDPAVEEALYDSLSMRNFVGIDLGQERAPDETTVCKFRHLLEEHDLGKRVFEEVGRNLQANGLKVSTGTIVDATIISAPSSTKNKDKARDPEMRQTKKGNQWYFGMKAHIGVDSKTKLIHSVVATSANVHDKHPIPRLLHGNENRVYGDSAYASQKALIARAAPKAKDFINQKGSRNNPLTGREREKNRTKSQVRAKVEHAFLIMKRIFGFAKVSYRGLKKNGNRLFVVAALANIFMARHRLFKFQQERCTH</sequence>
<evidence type="ECO:0000259" key="5">
    <source>
        <dbReference type="Pfam" id="PF01609"/>
    </source>
</evidence>
<dbReference type="PANTHER" id="PTHR35604:SF2">
    <property type="entry name" value="TRANSPOSASE INSH FOR INSERTION SEQUENCE ELEMENT IS5A-RELATED"/>
    <property type="match status" value="1"/>
</dbReference>
<feature type="domain" description="Transposase IS4-like" evidence="5">
    <location>
        <begin position="138"/>
        <end position="306"/>
    </location>
</feature>
<dbReference type="EMBL" id="MLJW01000069">
    <property type="protein sequence ID" value="OIR03106.1"/>
    <property type="molecule type" value="Genomic_DNA"/>
</dbReference>
<dbReference type="Pfam" id="PF01609">
    <property type="entry name" value="DDE_Tnp_1"/>
    <property type="match status" value="1"/>
</dbReference>
<comment type="caution">
    <text evidence="7">The sequence shown here is derived from an EMBL/GenBank/DDBJ whole genome shotgun (WGS) entry which is preliminary data.</text>
</comment>
<dbReference type="GO" id="GO:0006313">
    <property type="term" value="P:DNA transposition"/>
    <property type="evidence" value="ECO:0007669"/>
    <property type="project" value="InterPro"/>
</dbReference>
<organism evidence="7">
    <name type="scientific">mine drainage metagenome</name>
    <dbReference type="NCBI Taxonomy" id="410659"/>
    <lineage>
        <taxon>unclassified sequences</taxon>
        <taxon>metagenomes</taxon>
        <taxon>ecological metagenomes</taxon>
    </lineage>
</organism>
<dbReference type="NCBIfam" id="NF033581">
    <property type="entry name" value="transpos_IS5_4"/>
    <property type="match status" value="1"/>
</dbReference>
<dbReference type="GO" id="GO:0004803">
    <property type="term" value="F:transposase activity"/>
    <property type="evidence" value="ECO:0007669"/>
    <property type="project" value="InterPro"/>
</dbReference>
<dbReference type="GO" id="GO:0003677">
    <property type="term" value="F:DNA binding"/>
    <property type="evidence" value="ECO:0007669"/>
    <property type="project" value="UniProtKB-KW"/>
</dbReference>
<reference evidence="7" key="1">
    <citation type="submission" date="2016-10" db="EMBL/GenBank/DDBJ databases">
        <title>Sequence of Gallionella enrichment culture.</title>
        <authorList>
            <person name="Poehlein A."/>
            <person name="Muehling M."/>
            <person name="Daniel R."/>
        </authorList>
    </citation>
    <scope>NUCLEOTIDE SEQUENCE</scope>
</reference>
<protein>
    <submittedName>
        <fullName evidence="7">Transposase DDE domain protein</fullName>
    </submittedName>
</protein>
<evidence type="ECO:0000256" key="3">
    <source>
        <dbReference type="ARBA" id="ARBA00023172"/>
    </source>
</evidence>
<feature type="region of interest" description="Disordered" evidence="4">
    <location>
        <begin position="242"/>
        <end position="263"/>
    </location>
</feature>
<name>A0A1J5S4V4_9ZZZZ</name>
<gene>
    <name evidence="7" type="ORF">GALL_148840</name>
</gene>